<dbReference type="EMBL" id="JBHTAS010000001">
    <property type="protein sequence ID" value="MFC7140493.1"/>
    <property type="molecule type" value="Genomic_DNA"/>
</dbReference>
<keyword evidence="2" id="KW-1185">Reference proteome</keyword>
<reference evidence="1 2" key="1">
    <citation type="journal article" date="2019" name="Int. J. Syst. Evol. Microbiol.">
        <title>The Global Catalogue of Microorganisms (GCM) 10K type strain sequencing project: providing services to taxonomists for standard genome sequencing and annotation.</title>
        <authorList>
            <consortium name="The Broad Institute Genomics Platform"/>
            <consortium name="The Broad Institute Genome Sequencing Center for Infectious Disease"/>
            <person name="Wu L."/>
            <person name="Ma J."/>
        </authorList>
    </citation>
    <scope>NUCLEOTIDE SEQUENCE [LARGE SCALE GENOMIC DNA]</scope>
    <source>
        <strain evidence="1 2">XZYJT29</strain>
    </source>
</reference>
<gene>
    <name evidence="1" type="ORF">ACFQMA_11715</name>
</gene>
<dbReference type="AlphaFoldDB" id="A0ABD5XZH5"/>
<protein>
    <submittedName>
        <fullName evidence="1">Uncharacterized protein</fullName>
    </submittedName>
</protein>
<comment type="caution">
    <text evidence="1">The sequence shown here is derived from an EMBL/GenBank/DDBJ whole genome shotgun (WGS) entry which is preliminary data.</text>
</comment>
<accession>A0ABD5XZH5</accession>
<proteinExistence type="predicted"/>
<sequence>MTTESAPNENVLTVLNDLDEWTFSDTKLTYHSGDYMCVNIDLSKLDSAAIAGLIQWHIDQGWSLEDLEVTKRSAEMAGLASDVQ</sequence>
<dbReference type="Proteomes" id="UP001596432">
    <property type="component" value="Unassembled WGS sequence"/>
</dbReference>
<organism evidence="1 2">
    <name type="scientific">Halosimplex aquaticum</name>
    <dbReference type="NCBI Taxonomy" id="3026162"/>
    <lineage>
        <taxon>Archaea</taxon>
        <taxon>Methanobacteriati</taxon>
        <taxon>Methanobacteriota</taxon>
        <taxon>Stenosarchaea group</taxon>
        <taxon>Halobacteria</taxon>
        <taxon>Halobacteriales</taxon>
        <taxon>Haloarculaceae</taxon>
        <taxon>Halosimplex</taxon>
    </lineage>
</organism>
<dbReference type="RefSeq" id="WP_274326049.1">
    <property type="nucleotide sequence ID" value="NZ_CP118158.1"/>
</dbReference>
<evidence type="ECO:0000313" key="2">
    <source>
        <dbReference type="Proteomes" id="UP001596432"/>
    </source>
</evidence>
<evidence type="ECO:0000313" key="1">
    <source>
        <dbReference type="EMBL" id="MFC7140493.1"/>
    </source>
</evidence>
<dbReference type="GeneID" id="78820783"/>
<name>A0ABD5XZH5_9EURY</name>